<evidence type="ECO:0000313" key="1">
    <source>
        <dbReference type="EMBL" id="ARF62459.1"/>
    </source>
</evidence>
<name>A0A1V0UB81_STRVN</name>
<dbReference type="OrthoDB" id="27442at2"/>
<dbReference type="KEGG" id="svu:B1H20_14385"/>
<dbReference type="Proteomes" id="UP000192445">
    <property type="component" value="Chromosome"/>
</dbReference>
<reference evidence="1 2" key="1">
    <citation type="submission" date="2017-03" db="EMBL/GenBank/DDBJ databases">
        <title>Complete Genome Sequence of a natural compounds producer, Streptomyces violaceus S21.</title>
        <authorList>
            <person name="Zhong C."/>
            <person name="Zhao Z."/>
            <person name="Fu J."/>
            <person name="Zong G."/>
            <person name="Qin R."/>
            <person name="Cao G."/>
        </authorList>
    </citation>
    <scope>NUCLEOTIDE SEQUENCE [LARGE SCALE GENOMIC DNA]</scope>
    <source>
        <strain evidence="1 2">S21</strain>
    </source>
</reference>
<gene>
    <name evidence="1" type="ORF">B1H20_14385</name>
</gene>
<accession>A0A1V0UB81</accession>
<evidence type="ECO:0000313" key="2">
    <source>
        <dbReference type="Proteomes" id="UP000192445"/>
    </source>
</evidence>
<dbReference type="InterPro" id="IPR021770">
    <property type="entry name" value="DUF3335"/>
</dbReference>
<dbReference type="Pfam" id="PF11814">
    <property type="entry name" value="DUF3335"/>
    <property type="match status" value="2"/>
</dbReference>
<keyword evidence="1" id="KW-0808">Transferase</keyword>
<dbReference type="RefSeq" id="WP_083192648.1">
    <property type="nucleotide sequence ID" value="NZ_CP020570.1"/>
</dbReference>
<protein>
    <submittedName>
        <fullName evidence="1">Acetyltransferase</fullName>
    </submittedName>
</protein>
<sequence>MPHPVPYAVTYAVVPYAPGAGPSAWPEELRRIARPEVLERWGAVDRAPHAPRLVAVPGDGGWAAAALVTARPGTAYAKIVDAVGDVPAAARAVVAYAEEQGLVQVVWEGWTVSGEDAAAAGFAPLRPPLPGGTDEPAGPRTGYVRWTAGEGVAEPAYYRQSTHFSCGAVTALLAQVRAGVVRPESLDREAELTLWRDATNFPACEPVGLGVAVRRRWPSSSVEVFLDTEEPVLLDHLDGDEREWRAVLQRASRADANRLGVPVHGRRLSLAELREAVTGSGTAEAREAGAREAFAGRETAEAREAVAGPGRCRHVLLLVSLATMQGFDVPHWVLCHGAVPGAVVVEDPWFNTAAGETWVDAHLLPVADASLDAMSLLGGEVRVRGAVLIDAG</sequence>
<dbReference type="EMBL" id="CP020570">
    <property type="protein sequence ID" value="ARF62459.1"/>
    <property type="molecule type" value="Genomic_DNA"/>
</dbReference>
<dbReference type="AlphaFoldDB" id="A0A1V0UB81"/>
<dbReference type="STRING" id="1935.B1H20_14385"/>
<proteinExistence type="predicted"/>
<dbReference type="GO" id="GO:0016740">
    <property type="term" value="F:transferase activity"/>
    <property type="evidence" value="ECO:0007669"/>
    <property type="project" value="UniProtKB-KW"/>
</dbReference>
<organism evidence="1 2">
    <name type="scientific">Streptomyces violaceoruber</name>
    <dbReference type="NCBI Taxonomy" id="1935"/>
    <lineage>
        <taxon>Bacteria</taxon>
        <taxon>Bacillati</taxon>
        <taxon>Actinomycetota</taxon>
        <taxon>Actinomycetes</taxon>
        <taxon>Kitasatosporales</taxon>
        <taxon>Streptomycetaceae</taxon>
        <taxon>Streptomyces</taxon>
        <taxon>Streptomyces violaceoruber group</taxon>
    </lineage>
</organism>